<dbReference type="EMBL" id="QTSX02005260">
    <property type="protein sequence ID" value="KAJ9060089.1"/>
    <property type="molecule type" value="Genomic_DNA"/>
</dbReference>
<sequence length="147" mass="15813">MAARLLSPPTEPTLVRPYASFYLLTYLVGYYLLGQFSSMFGRFAYLGQLGHLAMVTVPIGPVIAGLNVGALAHQLGSLFPTKWVPNIYIGAISAFIRQFERLLLGRHYGLAGVCILASGTHRSLSLQGFNPQKTQAGSPAVHRPGGP</sequence>
<accession>A0ACC2SCV4</accession>
<gene>
    <name evidence="1" type="ORF">DSO57_1034579</name>
</gene>
<comment type="caution">
    <text evidence="1">The sequence shown here is derived from an EMBL/GenBank/DDBJ whole genome shotgun (WGS) entry which is preliminary data.</text>
</comment>
<evidence type="ECO:0000313" key="2">
    <source>
        <dbReference type="Proteomes" id="UP001165960"/>
    </source>
</evidence>
<evidence type="ECO:0000313" key="1">
    <source>
        <dbReference type="EMBL" id="KAJ9060089.1"/>
    </source>
</evidence>
<reference evidence="1" key="1">
    <citation type="submission" date="2022-04" db="EMBL/GenBank/DDBJ databases">
        <title>Genome of the entomopathogenic fungus Entomophthora muscae.</title>
        <authorList>
            <person name="Elya C."/>
            <person name="Lovett B.R."/>
            <person name="Lee E."/>
            <person name="Macias A.M."/>
            <person name="Hajek A.E."/>
            <person name="De Bivort B.L."/>
            <person name="Kasson M.T."/>
            <person name="De Fine Licht H.H."/>
            <person name="Stajich J.E."/>
        </authorList>
    </citation>
    <scope>NUCLEOTIDE SEQUENCE</scope>
    <source>
        <strain evidence="1">Berkeley</strain>
    </source>
</reference>
<dbReference type="Proteomes" id="UP001165960">
    <property type="component" value="Unassembled WGS sequence"/>
</dbReference>
<keyword evidence="2" id="KW-1185">Reference proteome</keyword>
<proteinExistence type="predicted"/>
<organism evidence="1 2">
    <name type="scientific">Entomophthora muscae</name>
    <dbReference type="NCBI Taxonomy" id="34485"/>
    <lineage>
        <taxon>Eukaryota</taxon>
        <taxon>Fungi</taxon>
        <taxon>Fungi incertae sedis</taxon>
        <taxon>Zoopagomycota</taxon>
        <taxon>Entomophthoromycotina</taxon>
        <taxon>Entomophthoromycetes</taxon>
        <taxon>Entomophthorales</taxon>
        <taxon>Entomophthoraceae</taxon>
        <taxon>Entomophthora</taxon>
    </lineage>
</organism>
<name>A0ACC2SCV4_9FUNG</name>
<protein>
    <submittedName>
        <fullName evidence="1">Uncharacterized protein</fullName>
    </submittedName>
</protein>